<evidence type="ECO:0000313" key="8">
    <source>
        <dbReference type="Proteomes" id="UP000522688"/>
    </source>
</evidence>
<evidence type="ECO:0000313" key="5">
    <source>
        <dbReference type="EMBL" id="GEK83541.1"/>
    </source>
</evidence>
<proteinExistence type="predicted"/>
<dbReference type="Proteomes" id="UP000522688">
    <property type="component" value="Unassembled WGS sequence"/>
</dbReference>
<dbReference type="SUPFAM" id="SSF55729">
    <property type="entry name" value="Acyl-CoA N-acyltransferases (Nat)"/>
    <property type="match status" value="1"/>
</dbReference>
<dbReference type="EMBL" id="JACGWW010000006">
    <property type="protein sequence ID" value="MBA8814648.1"/>
    <property type="molecule type" value="Genomic_DNA"/>
</dbReference>
<evidence type="ECO:0000256" key="1">
    <source>
        <dbReference type="ARBA" id="ARBA00022679"/>
    </source>
</evidence>
<evidence type="ECO:0000313" key="6">
    <source>
        <dbReference type="EMBL" id="MBA8814648.1"/>
    </source>
</evidence>
<dbReference type="Gene3D" id="3.40.630.30">
    <property type="match status" value="1"/>
</dbReference>
<dbReference type="Pfam" id="PF13673">
    <property type="entry name" value="Acetyltransf_10"/>
    <property type="match status" value="1"/>
</dbReference>
<evidence type="ECO:0000256" key="2">
    <source>
        <dbReference type="ARBA" id="ARBA00023315"/>
    </source>
</evidence>
<evidence type="ECO:0000313" key="7">
    <source>
        <dbReference type="Proteomes" id="UP000321154"/>
    </source>
</evidence>
<gene>
    <name evidence="6" type="ORF">FB463_002923</name>
    <name evidence="5" type="ORF">FFA01_18500</name>
</gene>
<dbReference type="PANTHER" id="PTHR43877">
    <property type="entry name" value="AMINOALKYLPHOSPHONATE N-ACETYLTRANSFERASE-RELATED-RELATED"/>
    <property type="match status" value="1"/>
</dbReference>
<sequence length="199" mass="21618">MTQIVQAETSDAEAIGLFQTRCWEQTYRGIAPDEFLDSATAQVRATRWAERIADGSRRVLMALSDDGVLLGVASTTRADQAVDGLPALELSTIYVDERAHGTGVAARLLRAALEDEDAHLLVFSFNERAQRFYSKHGFHPNGDSQTDPGTGLEERRWVRRCAGGGGSRRAAVPRPGSGRLPGQVPILRRASTACPTADR</sequence>
<protein>
    <submittedName>
        <fullName evidence="6">GNAT superfamily N-acetyltransferase</fullName>
    </submittedName>
</protein>
<evidence type="ECO:0000259" key="4">
    <source>
        <dbReference type="PROSITE" id="PS51186"/>
    </source>
</evidence>
<keyword evidence="1 6" id="KW-0808">Transferase</keyword>
<feature type="region of interest" description="Disordered" evidence="3">
    <location>
        <begin position="162"/>
        <end position="199"/>
    </location>
</feature>
<dbReference type="EMBL" id="BJUV01000016">
    <property type="protein sequence ID" value="GEK83541.1"/>
    <property type="molecule type" value="Genomic_DNA"/>
</dbReference>
<comment type="caution">
    <text evidence="6">The sequence shown here is derived from an EMBL/GenBank/DDBJ whole genome shotgun (WGS) entry which is preliminary data.</text>
</comment>
<feature type="domain" description="N-acetyltransferase" evidence="4">
    <location>
        <begin position="2"/>
        <end position="159"/>
    </location>
</feature>
<keyword evidence="7" id="KW-1185">Reference proteome</keyword>
<name>A0A7W3PK15_9MICO</name>
<dbReference type="CDD" id="cd04301">
    <property type="entry name" value="NAT_SF"/>
    <property type="match status" value="1"/>
</dbReference>
<evidence type="ECO:0000256" key="3">
    <source>
        <dbReference type="SAM" id="MobiDB-lite"/>
    </source>
</evidence>
<dbReference type="InterPro" id="IPR016181">
    <property type="entry name" value="Acyl_CoA_acyltransferase"/>
</dbReference>
<dbReference type="InterPro" id="IPR050832">
    <property type="entry name" value="Bact_Acetyltransf"/>
</dbReference>
<reference evidence="6 8" key="2">
    <citation type="submission" date="2020-07" db="EMBL/GenBank/DDBJ databases">
        <title>Sequencing the genomes of 1000 actinobacteria strains.</title>
        <authorList>
            <person name="Klenk H.-P."/>
        </authorList>
    </citation>
    <scope>NUCLEOTIDE SEQUENCE [LARGE SCALE GENOMIC DNA]</scope>
    <source>
        <strain evidence="6 8">DSM 10309</strain>
    </source>
</reference>
<dbReference type="PROSITE" id="PS51186">
    <property type="entry name" value="GNAT"/>
    <property type="match status" value="1"/>
</dbReference>
<dbReference type="AlphaFoldDB" id="A0A7W3PK15"/>
<dbReference type="RefSeq" id="WP_167627332.1">
    <property type="nucleotide sequence ID" value="NZ_BAAAHR010000003.1"/>
</dbReference>
<dbReference type="Proteomes" id="UP000321154">
    <property type="component" value="Unassembled WGS sequence"/>
</dbReference>
<organism evidence="6 8">
    <name type="scientific">Frigoribacterium faeni</name>
    <dbReference type="NCBI Taxonomy" id="145483"/>
    <lineage>
        <taxon>Bacteria</taxon>
        <taxon>Bacillati</taxon>
        <taxon>Actinomycetota</taxon>
        <taxon>Actinomycetes</taxon>
        <taxon>Micrococcales</taxon>
        <taxon>Microbacteriaceae</taxon>
        <taxon>Frigoribacterium</taxon>
    </lineage>
</organism>
<accession>A0A7W3PK15</accession>
<reference evidence="5 7" key="1">
    <citation type="submission" date="2019-07" db="EMBL/GenBank/DDBJ databases">
        <title>Whole genome shotgun sequence of Frigoribacterium faeni NBRC 103066.</title>
        <authorList>
            <person name="Hosoyama A."/>
            <person name="Uohara A."/>
            <person name="Ohji S."/>
            <person name="Ichikawa N."/>
        </authorList>
    </citation>
    <scope>NUCLEOTIDE SEQUENCE [LARGE SCALE GENOMIC DNA]</scope>
    <source>
        <strain evidence="5 7">NBRC 103066</strain>
    </source>
</reference>
<keyword evidence="2" id="KW-0012">Acyltransferase</keyword>
<dbReference type="InterPro" id="IPR000182">
    <property type="entry name" value="GNAT_dom"/>
</dbReference>
<dbReference type="GO" id="GO:0016747">
    <property type="term" value="F:acyltransferase activity, transferring groups other than amino-acyl groups"/>
    <property type="evidence" value="ECO:0007669"/>
    <property type="project" value="InterPro"/>
</dbReference>